<evidence type="ECO:0000313" key="8">
    <source>
        <dbReference type="Proteomes" id="UP000887540"/>
    </source>
</evidence>
<dbReference type="InterPro" id="IPR017455">
    <property type="entry name" value="Znf_FYVE-rel"/>
</dbReference>
<evidence type="ECO:0000256" key="2">
    <source>
        <dbReference type="ARBA" id="ARBA00022771"/>
    </source>
</evidence>
<protein>
    <submittedName>
        <fullName evidence="9">Pleckstrin homology domain-containing family F member 2</fullName>
    </submittedName>
</protein>
<dbReference type="PROSITE" id="PS50003">
    <property type="entry name" value="PH_DOMAIN"/>
    <property type="match status" value="1"/>
</dbReference>
<dbReference type="GO" id="GO:0008333">
    <property type="term" value="P:endosome to lysosome transport"/>
    <property type="evidence" value="ECO:0007669"/>
    <property type="project" value="TreeGrafter"/>
</dbReference>
<dbReference type="GO" id="GO:0008270">
    <property type="term" value="F:zinc ion binding"/>
    <property type="evidence" value="ECO:0007669"/>
    <property type="project" value="UniProtKB-KW"/>
</dbReference>
<dbReference type="PANTHER" id="PTHR46280">
    <property type="entry name" value="PLECKSTRIN HOMOLOGY DOMAIN-CONTAINING FAMILY F MEMBER 2-RELATED"/>
    <property type="match status" value="1"/>
</dbReference>
<dbReference type="GO" id="GO:0005769">
    <property type="term" value="C:early endosome"/>
    <property type="evidence" value="ECO:0007669"/>
    <property type="project" value="TreeGrafter"/>
</dbReference>
<dbReference type="InterPro" id="IPR001849">
    <property type="entry name" value="PH_domain"/>
</dbReference>
<feature type="region of interest" description="Disordered" evidence="5">
    <location>
        <begin position="222"/>
        <end position="266"/>
    </location>
</feature>
<dbReference type="SUPFAM" id="SSF50729">
    <property type="entry name" value="PH domain-like"/>
    <property type="match status" value="1"/>
</dbReference>
<dbReference type="SMART" id="SM00233">
    <property type="entry name" value="PH"/>
    <property type="match status" value="1"/>
</dbReference>
<proteinExistence type="predicted"/>
<dbReference type="SUPFAM" id="SSF57903">
    <property type="entry name" value="FYVE/PHD zinc finger"/>
    <property type="match status" value="1"/>
</dbReference>
<organism evidence="8 9">
    <name type="scientific">Acrobeloides nanus</name>
    <dbReference type="NCBI Taxonomy" id="290746"/>
    <lineage>
        <taxon>Eukaryota</taxon>
        <taxon>Metazoa</taxon>
        <taxon>Ecdysozoa</taxon>
        <taxon>Nematoda</taxon>
        <taxon>Chromadorea</taxon>
        <taxon>Rhabditida</taxon>
        <taxon>Tylenchina</taxon>
        <taxon>Cephalobomorpha</taxon>
        <taxon>Cephaloboidea</taxon>
        <taxon>Cephalobidae</taxon>
        <taxon>Acrobeloides</taxon>
    </lineage>
</organism>
<evidence type="ECO:0000256" key="5">
    <source>
        <dbReference type="SAM" id="MobiDB-lite"/>
    </source>
</evidence>
<dbReference type="WBParaSite" id="ACRNAN_scaffold2087.g8372.t1">
    <property type="protein sequence ID" value="ACRNAN_scaffold2087.g8372.t1"/>
    <property type="gene ID" value="ACRNAN_scaffold2087.g8372"/>
</dbReference>
<dbReference type="CDD" id="cd01218">
    <property type="entry name" value="PH_Phafin2-like"/>
    <property type="match status" value="1"/>
</dbReference>
<dbReference type="PROSITE" id="PS50178">
    <property type="entry name" value="ZF_FYVE"/>
    <property type="match status" value="1"/>
</dbReference>
<dbReference type="InterPro" id="IPR011011">
    <property type="entry name" value="Znf_FYVE_PHD"/>
</dbReference>
<accession>A0A914D831</accession>
<dbReference type="Pfam" id="PF01363">
    <property type="entry name" value="FYVE"/>
    <property type="match status" value="1"/>
</dbReference>
<evidence type="ECO:0000256" key="3">
    <source>
        <dbReference type="ARBA" id="ARBA00022833"/>
    </source>
</evidence>
<feature type="compositionally biased region" description="Polar residues" evidence="5">
    <location>
        <begin position="255"/>
        <end position="266"/>
    </location>
</feature>
<dbReference type="GO" id="GO:0035091">
    <property type="term" value="F:phosphatidylinositol binding"/>
    <property type="evidence" value="ECO:0007669"/>
    <property type="project" value="TreeGrafter"/>
</dbReference>
<evidence type="ECO:0000256" key="1">
    <source>
        <dbReference type="ARBA" id="ARBA00022723"/>
    </source>
</evidence>
<evidence type="ECO:0000259" key="6">
    <source>
        <dbReference type="PROSITE" id="PS50003"/>
    </source>
</evidence>
<dbReference type="FunFam" id="2.30.29.30:FF:000167">
    <property type="entry name" value="Pleckstrin homology domain-containing family F member 2"/>
    <property type="match status" value="1"/>
</dbReference>
<sequence length="266" mass="30043">MVDRLRNSEANARRIENVESCFGASGRSLMKPGRVLVGEGVLVKMCRKKPKPRQFFLFNDILVYGTIIIAKKRYSKQHIIPLEEVKIENLEDEGDSRNGWVIKTRTKSFAVFAATPTEKNEWMAHIVRSVQEILRSGRAPAKEHAAVWVPDSEAEKCMCCQSTQFTVLQRRHHCRACGRVVCRGCSSKTFVLEGISKKPVRVCDTCYNKLCQGIKVSRRTELTGNDSSDYSDEEDVPSNSSTNSTDKYEAPTFYEPNSNPNADKLI</sequence>
<feature type="domain" description="PH" evidence="6">
    <location>
        <begin position="35"/>
        <end position="131"/>
    </location>
</feature>
<keyword evidence="8" id="KW-1185">Reference proteome</keyword>
<dbReference type="InterPro" id="IPR051765">
    <property type="entry name" value="PH_domain-containing_F"/>
</dbReference>
<dbReference type="InterPro" id="IPR011993">
    <property type="entry name" value="PH-like_dom_sf"/>
</dbReference>
<dbReference type="InterPro" id="IPR013083">
    <property type="entry name" value="Znf_RING/FYVE/PHD"/>
</dbReference>
<dbReference type="AlphaFoldDB" id="A0A914D831"/>
<evidence type="ECO:0000259" key="7">
    <source>
        <dbReference type="PROSITE" id="PS50178"/>
    </source>
</evidence>
<feature type="domain" description="FYVE-type" evidence="7">
    <location>
        <begin position="151"/>
        <end position="211"/>
    </location>
</feature>
<keyword evidence="1" id="KW-0479">Metal-binding</keyword>
<name>A0A914D831_9BILA</name>
<keyword evidence="3" id="KW-0862">Zinc</keyword>
<dbReference type="GO" id="GO:0007032">
    <property type="term" value="P:endosome organization"/>
    <property type="evidence" value="ECO:0007669"/>
    <property type="project" value="TreeGrafter"/>
</dbReference>
<dbReference type="Pfam" id="PF00169">
    <property type="entry name" value="PH"/>
    <property type="match status" value="1"/>
</dbReference>
<dbReference type="PANTHER" id="PTHR46280:SF3">
    <property type="entry name" value="PLECKSTRIN HOMOLOGY DOMAIN-CONTAINING FAMILY F MEMBER 1 HOMOLOG"/>
    <property type="match status" value="1"/>
</dbReference>
<dbReference type="InterPro" id="IPR000306">
    <property type="entry name" value="Znf_FYVE"/>
</dbReference>
<reference evidence="9" key="1">
    <citation type="submission" date="2022-11" db="UniProtKB">
        <authorList>
            <consortium name="WormBaseParasite"/>
        </authorList>
    </citation>
    <scope>IDENTIFICATION</scope>
</reference>
<dbReference type="Gene3D" id="3.30.40.10">
    <property type="entry name" value="Zinc/RING finger domain, C3HC4 (zinc finger)"/>
    <property type="match status" value="1"/>
</dbReference>
<evidence type="ECO:0000256" key="4">
    <source>
        <dbReference type="PROSITE-ProRule" id="PRU00091"/>
    </source>
</evidence>
<dbReference type="SMART" id="SM00064">
    <property type="entry name" value="FYVE"/>
    <property type="match status" value="1"/>
</dbReference>
<evidence type="ECO:0000313" key="9">
    <source>
        <dbReference type="WBParaSite" id="ACRNAN_scaffold2087.g8372.t1"/>
    </source>
</evidence>
<dbReference type="Proteomes" id="UP000887540">
    <property type="component" value="Unplaced"/>
</dbReference>
<dbReference type="InterPro" id="IPR037871">
    <property type="entry name" value="PH_Phafin"/>
</dbReference>
<keyword evidence="2 4" id="KW-0863">Zinc-finger</keyword>
<dbReference type="Gene3D" id="2.30.29.30">
    <property type="entry name" value="Pleckstrin-homology domain (PH domain)/Phosphotyrosine-binding domain (PTB)"/>
    <property type="match status" value="1"/>
</dbReference>